<keyword evidence="3" id="KW-1185">Reference proteome</keyword>
<accession>A0A919GC38</accession>
<gene>
    <name evidence="2" type="ORF">GCM10017771_02530</name>
</gene>
<organism evidence="2 3">
    <name type="scientific">Streptomyces capitiformicae</name>
    <dbReference type="NCBI Taxonomy" id="2014920"/>
    <lineage>
        <taxon>Bacteria</taxon>
        <taxon>Bacillati</taxon>
        <taxon>Actinomycetota</taxon>
        <taxon>Actinomycetes</taxon>
        <taxon>Kitasatosporales</taxon>
        <taxon>Streptomycetaceae</taxon>
        <taxon>Streptomyces</taxon>
    </lineage>
</organism>
<name>A0A919GC38_9ACTN</name>
<comment type="caution">
    <text evidence="2">The sequence shown here is derived from an EMBL/GenBank/DDBJ whole genome shotgun (WGS) entry which is preliminary data.</text>
</comment>
<evidence type="ECO:0000256" key="1">
    <source>
        <dbReference type="SAM" id="MobiDB-lite"/>
    </source>
</evidence>
<dbReference type="Gene3D" id="3.30.420.40">
    <property type="match status" value="3"/>
</dbReference>
<dbReference type="InterPro" id="IPR043129">
    <property type="entry name" value="ATPase_NBD"/>
</dbReference>
<dbReference type="Gene3D" id="3.90.640.10">
    <property type="entry name" value="Actin, Chain A, domain 4"/>
    <property type="match status" value="2"/>
</dbReference>
<dbReference type="Proteomes" id="UP000603227">
    <property type="component" value="Unassembled WGS sequence"/>
</dbReference>
<reference evidence="2" key="2">
    <citation type="submission" date="2020-09" db="EMBL/GenBank/DDBJ databases">
        <authorList>
            <person name="Sun Q."/>
            <person name="Zhou Y."/>
        </authorList>
    </citation>
    <scope>NUCLEOTIDE SEQUENCE</scope>
    <source>
        <strain evidence="2">CGMCC 4.7403</strain>
    </source>
</reference>
<sequence>MGLHAHFVSSGASCVADSYGNGFTLLGPLSALELPALRLLPTPGGDVLVRGVEVIAPPGLPAGQLAALRELWRGVEGRVITEPTVVAASGPAALTRLPGDTDLALLLIVHHHGTDTAAGQVMSTTEVTTTLHLDRASAPVPGPPGPAAGNGAWYDPNQWTPARPTAVTQTAATQTAGTHAGAQVSGDGTPFQRVPDDVQRHRGFAAIDFGTTNSTVTIHDMRQLDVRAMSRHQEARLRRELVALLSEPSVPGAERGQWRELLGDVARQLLPERGGDHGEPGRALADALEGGYGGDGWLHALYTALELRLAARSDRLRGAVAPLLHACFDRAFDELPLDVLRLFPADLDQSGGTELASRVEVVETRPDLRVRMGEERVAVGGTPDDAPRAYRGLKQYLGRDLPIPELPARADGSPTTADDLIREGLRHLLDQGDEFITTNPKEFHQGRIDHLVMTYPTIAPPAVRRRLRQLVGAGGDGVDGLGVTLVDTQFDEAVAAALFFIMRDFGGDFAAGVEAFRARCRPLPGSGRAWQQNVMVLDIGGGTSDLALINLKLKDNTPDPVPGQDPRFTGRLYVLTPKLLGSTGHLQLGGDLMTLRLFRWYKAAFADHLLTRWPDRHERVVATLKVPYATGDGAYVPGSLLARDTETDGYPGDLVDLVVPTRWDDLPPTRAREVEQTFWLLWRLAEEAKIQLGAGVAEHRPPPEALEALLTRLRGVEGWKSAAGEEWAPCLDADRFERLMAPVLDEIMDLVVALAENGLQGGELDRIFLSGKSSRMPLIRRALERRLCREAGVRWNSAGIAVEEQYGKLATSIGACWGHHVRRFAHDEGNAQGVLGRGRYVLRIEVDNLRYYLPCDFGATFQLGSAAAPTYALLKVGDQLSPIGPGGTWAIRSRWEKQPKSLRVHRGTGTGWVEWGAFDPDDWISRREPDFGLDLEEWAKQVLFQVEVDADLSLHLHLVRGEPQYEVRGRAQARVDLDSGAGPDGRWTPLEIVVDSRVAGDRPDKGAVVFSMAEDPRVRSEQEAVEAGEARQGAAAGGWFDRLFREDGPAGVRLVRGRMSEPLPPPPHDGWSFYVRRPTQPDRALELVDVVPVPRRDDADRQDPAVRGERRDEGGEQHEGTEYVATLDEHGRLRVHRTPVPYWAADTVAEMWHNEGAVFRVGMNDAAAAHIAERDPFNGRH</sequence>
<proteinExistence type="predicted"/>
<dbReference type="CDD" id="cd10170">
    <property type="entry name" value="ASKHA_NBD_HSP70"/>
    <property type="match status" value="1"/>
</dbReference>
<dbReference type="RefSeq" id="WP_189780467.1">
    <property type="nucleotide sequence ID" value="NZ_BNAT01000001.1"/>
</dbReference>
<evidence type="ECO:0000313" key="2">
    <source>
        <dbReference type="EMBL" id="GHH81209.1"/>
    </source>
</evidence>
<protein>
    <submittedName>
        <fullName evidence="2">Uncharacterized protein</fullName>
    </submittedName>
</protein>
<evidence type="ECO:0000313" key="3">
    <source>
        <dbReference type="Proteomes" id="UP000603227"/>
    </source>
</evidence>
<dbReference type="AlphaFoldDB" id="A0A919GC38"/>
<dbReference type="SUPFAM" id="SSF53067">
    <property type="entry name" value="Actin-like ATPase domain"/>
    <property type="match status" value="1"/>
</dbReference>
<dbReference type="PANTHER" id="PTHR42749:SF1">
    <property type="entry name" value="CELL SHAPE-DETERMINING PROTEIN MREB"/>
    <property type="match status" value="1"/>
</dbReference>
<dbReference type="EMBL" id="BNAT01000001">
    <property type="protein sequence ID" value="GHH81209.1"/>
    <property type="molecule type" value="Genomic_DNA"/>
</dbReference>
<feature type="region of interest" description="Disordered" evidence="1">
    <location>
        <begin position="1094"/>
        <end position="1120"/>
    </location>
</feature>
<reference evidence="2" key="1">
    <citation type="journal article" date="2014" name="Int. J. Syst. Evol. Microbiol.">
        <title>Complete genome sequence of Corynebacterium casei LMG S-19264T (=DSM 44701T), isolated from a smear-ripened cheese.</title>
        <authorList>
            <consortium name="US DOE Joint Genome Institute (JGI-PGF)"/>
            <person name="Walter F."/>
            <person name="Albersmeier A."/>
            <person name="Kalinowski J."/>
            <person name="Ruckert C."/>
        </authorList>
    </citation>
    <scope>NUCLEOTIDE SEQUENCE</scope>
    <source>
        <strain evidence="2">CGMCC 4.7403</strain>
    </source>
</reference>
<dbReference type="PANTHER" id="PTHR42749">
    <property type="entry name" value="CELL SHAPE-DETERMINING PROTEIN MREB"/>
    <property type="match status" value="1"/>
</dbReference>